<feature type="transmembrane region" description="Helical" evidence="4">
    <location>
        <begin position="305"/>
        <end position="327"/>
    </location>
</feature>
<comment type="subcellular location">
    <subcellularLocation>
        <location evidence="1">Membrane</location>
        <topology evidence="1">Multi-pass membrane protein</topology>
    </subcellularLocation>
</comment>
<dbReference type="Proteomes" id="UP000242877">
    <property type="component" value="Unassembled WGS sequence"/>
</dbReference>
<keyword evidence="4" id="KW-0472">Membrane</keyword>
<feature type="transmembrane region" description="Helical" evidence="4">
    <location>
        <begin position="470"/>
        <end position="493"/>
    </location>
</feature>
<organism evidence="6 7">
    <name type="scientific">Ascosphaera apis ARSEF 7405</name>
    <dbReference type="NCBI Taxonomy" id="392613"/>
    <lineage>
        <taxon>Eukaryota</taxon>
        <taxon>Fungi</taxon>
        <taxon>Dikarya</taxon>
        <taxon>Ascomycota</taxon>
        <taxon>Pezizomycotina</taxon>
        <taxon>Eurotiomycetes</taxon>
        <taxon>Eurotiomycetidae</taxon>
        <taxon>Onygenales</taxon>
        <taxon>Ascosphaeraceae</taxon>
        <taxon>Ascosphaera</taxon>
    </lineage>
</organism>
<feature type="transmembrane region" description="Helical" evidence="4">
    <location>
        <begin position="246"/>
        <end position="263"/>
    </location>
</feature>
<name>A0A167W9R9_9EURO</name>
<evidence type="ECO:0000256" key="3">
    <source>
        <dbReference type="SAM" id="MobiDB-lite"/>
    </source>
</evidence>
<dbReference type="Gene3D" id="1.20.1250.20">
    <property type="entry name" value="MFS general substrate transporter like domains"/>
    <property type="match status" value="1"/>
</dbReference>
<keyword evidence="4" id="KW-0812">Transmembrane</keyword>
<proteinExistence type="inferred from homology"/>
<sequence>MFPYGYKEEEPQDLFDHRSDTEQVIGDQVPNSTASRWNIAQSGGHLESDDKHLRTGSRGTLVEEDGQGIIEKEGADGRDFDKKSSTHITVSELPEGQTPARRSDEHIYESGPSTPCVGAQHLDDDEKFTNILRVTSRRSVRSVATTRSNRSGATVKPVQSIDKEGNVYPEGGREAYSVVIGAFMAMFGSLGLVNSTGIFQSYLLQHQLSDQSESKVGWIFGMFAFFMFFSSLQIGPIFDAKGPRELMLLGTALIVGGTLALGWCTKYAHFMVVFAFMIGPGNSLVFNPAVASISHYFLRNRARATGIATSGGGIGGVVFPLMLQSLFPKIGWAWSTRAVALLCLVTLAIGCLLVKSRLPKKKATKENILPDFRIFKQPIFTTVTMGIFFLEWGMFIPVTYISSYAFSHGVSEKLSYQILALLNVGSALGRFIPGFIADSIGRFNTMIITAVLCFLTNFVLWFPAASHTALIIVFAIAFGFASGSNMSLVAVCIGQICKTENYGRYYATSYCLVSFAVLTGVPIGGQIISRCNGSYWGLILFTGLSYVAATVCFVVAKCLHCGFDRPWVKW</sequence>
<dbReference type="VEuPathDB" id="FungiDB:AAP_04892"/>
<feature type="transmembrane region" description="Helical" evidence="4">
    <location>
        <begin position="269"/>
        <end position="293"/>
    </location>
</feature>
<dbReference type="PANTHER" id="PTHR11360:SF177">
    <property type="entry name" value="RIBOFLAVIN TRANSPORTER MCH5"/>
    <property type="match status" value="1"/>
</dbReference>
<evidence type="ECO:0000256" key="2">
    <source>
        <dbReference type="ARBA" id="ARBA00006727"/>
    </source>
</evidence>
<dbReference type="CDD" id="cd17352">
    <property type="entry name" value="MFS_MCT_SLC16"/>
    <property type="match status" value="1"/>
</dbReference>
<keyword evidence="7" id="KW-1185">Reference proteome</keyword>
<reference evidence="6 7" key="1">
    <citation type="journal article" date="2016" name="Genome Biol. Evol.">
        <title>Divergent and convergent evolution of fungal pathogenicity.</title>
        <authorList>
            <person name="Shang Y."/>
            <person name="Xiao G."/>
            <person name="Zheng P."/>
            <person name="Cen K."/>
            <person name="Zhan S."/>
            <person name="Wang C."/>
        </authorList>
    </citation>
    <scope>NUCLEOTIDE SEQUENCE [LARGE SCALE GENOMIC DNA]</scope>
    <source>
        <strain evidence="6 7">ARSEF 7405</strain>
    </source>
</reference>
<dbReference type="PROSITE" id="PS50850">
    <property type="entry name" value="MFS"/>
    <property type="match status" value="1"/>
</dbReference>
<dbReference type="GO" id="GO:0022857">
    <property type="term" value="F:transmembrane transporter activity"/>
    <property type="evidence" value="ECO:0007669"/>
    <property type="project" value="InterPro"/>
</dbReference>
<feature type="transmembrane region" description="Helical" evidence="4">
    <location>
        <begin position="379"/>
        <end position="402"/>
    </location>
</feature>
<keyword evidence="4" id="KW-1133">Transmembrane helix</keyword>
<feature type="transmembrane region" description="Helical" evidence="4">
    <location>
        <begin position="505"/>
        <end position="528"/>
    </location>
</feature>
<feature type="domain" description="Major facilitator superfamily (MFS) profile" evidence="5">
    <location>
        <begin position="174"/>
        <end position="560"/>
    </location>
</feature>
<dbReference type="AlphaFoldDB" id="A0A167W9R9"/>
<gene>
    <name evidence="6" type="ORF">AAP_04892</name>
</gene>
<dbReference type="InterPro" id="IPR011701">
    <property type="entry name" value="MFS"/>
</dbReference>
<dbReference type="EMBL" id="AZGZ01000025">
    <property type="protein sequence ID" value="KZZ88569.1"/>
    <property type="molecule type" value="Genomic_DNA"/>
</dbReference>
<evidence type="ECO:0000259" key="5">
    <source>
        <dbReference type="PROSITE" id="PS50850"/>
    </source>
</evidence>
<feature type="transmembrane region" description="Helical" evidence="4">
    <location>
        <begin position="414"/>
        <end position="433"/>
    </location>
</feature>
<feature type="transmembrane region" description="Helical" evidence="4">
    <location>
        <begin position="216"/>
        <end position="234"/>
    </location>
</feature>
<accession>A0A167W9R9</accession>
<feature type="transmembrane region" description="Helical" evidence="4">
    <location>
        <begin position="339"/>
        <end position="358"/>
    </location>
</feature>
<evidence type="ECO:0000256" key="1">
    <source>
        <dbReference type="ARBA" id="ARBA00004141"/>
    </source>
</evidence>
<feature type="transmembrane region" description="Helical" evidence="4">
    <location>
        <begin position="178"/>
        <end position="204"/>
    </location>
</feature>
<comment type="caution">
    <text evidence="6">The sequence shown here is derived from an EMBL/GenBank/DDBJ whole genome shotgun (WGS) entry which is preliminary data.</text>
</comment>
<dbReference type="InterPro" id="IPR036259">
    <property type="entry name" value="MFS_trans_sf"/>
</dbReference>
<dbReference type="InterPro" id="IPR050327">
    <property type="entry name" value="Proton-linked_MCT"/>
</dbReference>
<dbReference type="SUPFAM" id="SSF103473">
    <property type="entry name" value="MFS general substrate transporter"/>
    <property type="match status" value="1"/>
</dbReference>
<evidence type="ECO:0000313" key="6">
    <source>
        <dbReference type="EMBL" id="KZZ88569.1"/>
    </source>
</evidence>
<dbReference type="InterPro" id="IPR020846">
    <property type="entry name" value="MFS_dom"/>
</dbReference>
<feature type="transmembrane region" description="Helical" evidence="4">
    <location>
        <begin position="534"/>
        <end position="556"/>
    </location>
</feature>
<dbReference type="PANTHER" id="PTHR11360">
    <property type="entry name" value="MONOCARBOXYLATE TRANSPORTER"/>
    <property type="match status" value="1"/>
</dbReference>
<evidence type="ECO:0000313" key="7">
    <source>
        <dbReference type="Proteomes" id="UP000242877"/>
    </source>
</evidence>
<dbReference type="OrthoDB" id="410267at2759"/>
<feature type="transmembrane region" description="Helical" evidence="4">
    <location>
        <begin position="445"/>
        <end position="464"/>
    </location>
</feature>
<dbReference type="Pfam" id="PF07690">
    <property type="entry name" value="MFS_1"/>
    <property type="match status" value="1"/>
</dbReference>
<comment type="similarity">
    <text evidence="2">Belongs to the major facilitator superfamily. Monocarboxylate porter (TC 2.A.1.13) family.</text>
</comment>
<protein>
    <submittedName>
        <fullName evidence="6">Major facilitator superfamily domain, general substrate transporter</fullName>
    </submittedName>
</protein>
<evidence type="ECO:0000256" key="4">
    <source>
        <dbReference type="SAM" id="Phobius"/>
    </source>
</evidence>
<feature type="region of interest" description="Disordered" evidence="3">
    <location>
        <begin position="91"/>
        <end position="113"/>
    </location>
</feature>
<dbReference type="GO" id="GO:0016020">
    <property type="term" value="C:membrane"/>
    <property type="evidence" value="ECO:0007669"/>
    <property type="project" value="UniProtKB-SubCell"/>
</dbReference>